<reference evidence="7 8" key="1">
    <citation type="submission" date="2015-08" db="EMBL/GenBank/DDBJ databases">
        <title>Complete genome sequence of Sulfurifustis variabilis.</title>
        <authorList>
            <person name="Miura A."/>
            <person name="Kojima H."/>
            <person name="Fukui M."/>
        </authorList>
    </citation>
    <scope>NUCLEOTIDE SEQUENCE [LARGE SCALE GENOMIC DNA]</scope>
    <source>
        <strain evidence="8">skN76</strain>
    </source>
</reference>
<keyword evidence="3" id="KW-0408">Iron</keyword>
<keyword evidence="1 6" id="KW-0479">Metal-binding</keyword>
<dbReference type="InterPro" id="IPR029052">
    <property type="entry name" value="Metallo-depent_PP-like"/>
</dbReference>
<evidence type="ECO:0000256" key="5">
    <source>
        <dbReference type="PIRSR" id="PIRSR004789-50"/>
    </source>
</evidence>
<dbReference type="AlphaFoldDB" id="A0A1B4VGY6"/>
<feature type="binding site" evidence="6">
    <location>
        <position position="39"/>
    </location>
    <ligand>
        <name>Fe cation</name>
        <dbReference type="ChEBI" id="CHEBI:24875"/>
        <label>1</label>
    </ligand>
</feature>
<feature type="binding site" evidence="6">
    <location>
        <position position="40"/>
    </location>
    <ligand>
        <name>Fe cation</name>
        <dbReference type="ChEBI" id="CHEBI:24875"/>
        <label>1</label>
    </ligand>
</feature>
<evidence type="ECO:0000256" key="3">
    <source>
        <dbReference type="ARBA" id="ARBA00023004"/>
    </source>
</evidence>
<dbReference type="CDD" id="cd07382">
    <property type="entry name" value="MPP_DR1281"/>
    <property type="match status" value="1"/>
</dbReference>
<evidence type="ECO:0000256" key="2">
    <source>
        <dbReference type="ARBA" id="ARBA00022801"/>
    </source>
</evidence>
<sequence>MNLLFIGDVMGAPGRRAIAANLPALRERLKLDIVIANGENAANGYGITGEVARDLFGLGVDVITNGNHAWDKRDALGYILTEPRLLRPHNYPPGTPGSGWYVAEARGRAVGVLNVMGTVYMHPTLDCPFRAVDEALAARPEGVKVVLVDFHAETTSEKWAMAWHLNGRVSAVVGTHTHVPTADERVLPGGTAYITDVGMSGCYDSVIGMDTEKTLKRLMHKLPERFETAQGKGTLCAVYIDIDENTGRSRTIRRICLDE</sequence>
<feature type="binding site" evidence="6">
    <location>
        <position position="39"/>
    </location>
    <ligand>
        <name>Fe cation</name>
        <dbReference type="ChEBI" id="CHEBI:24875"/>
        <label>2</label>
    </ligand>
</feature>
<dbReference type="EMBL" id="AP014936">
    <property type="protein sequence ID" value="BAU50177.1"/>
    <property type="molecule type" value="Genomic_DNA"/>
</dbReference>
<dbReference type="InterPro" id="IPR005235">
    <property type="entry name" value="YmdB-like"/>
</dbReference>
<accession>A0A1B4VGY6</accession>
<organism evidence="7 8">
    <name type="scientific">Sulfurifustis variabilis</name>
    <dbReference type="NCBI Taxonomy" id="1675686"/>
    <lineage>
        <taxon>Bacteria</taxon>
        <taxon>Pseudomonadati</taxon>
        <taxon>Pseudomonadota</taxon>
        <taxon>Gammaproteobacteria</taxon>
        <taxon>Acidiferrobacterales</taxon>
        <taxon>Acidiferrobacteraceae</taxon>
        <taxon>Sulfurifustis</taxon>
    </lineage>
</organism>
<gene>
    <name evidence="7" type="ORF">SVA_3641</name>
</gene>
<feature type="binding site" evidence="6">
    <location>
        <position position="176"/>
    </location>
    <ligand>
        <name>Fe cation</name>
        <dbReference type="ChEBI" id="CHEBI:24875"/>
        <label>2</label>
    </ligand>
</feature>
<feature type="binding site" evidence="6">
    <location>
        <position position="67"/>
    </location>
    <ligand>
        <name>Fe cation</name>
        <dbReference type="ChEBI" id="CHEBI:24875"/>
        <label>2</label>
    </ligand>
</feature>
<dbReference type="NCBIfam" id="TIGR00282">
    <property type="entry name" value="TIGR00282 family metallophosphoesterase"/>
    <property type="match status" value="1"/>
</dbReference>
<feature type="binding site" evidence="6">
    <location>
        <position position="178"/>
    </location>
    <ligand>
        <name>Fe cation</name>
        <dbReference type="ChEBI" id="CHEBI:24875"/>
        <label>1</label>
    </ligand>
</feature>
<evidence type="ECO:0000313" key="7">
    <source>
        <dbReference type="EMBL" id="BAU50177.1"/>
    </source>
</evidence>
<dbReference type="KEGG" id="sva:SVA_3641"/>
<dbReference type="OrthoDB" id="9801109at2"/>
<dbReference type="RefSeq" id="WP_096462502.1">
    <property type="nucleotide sequence ID" value="NZ_AP014936.1"/>
</dbReference>
<dbReference type="SUPFAM" id="SSF56300">
    <property type="entry name" value="Metallo-dependent phosphatases"/>
    <property type="match status" value="1"/>
</dbReference>
<dbReference type="PANTHER" id="PTHR36303:SF1">
    <property type="entry name" value="2',3'-CYCLIC-NUCLEOTIDE 2'-PHOSPHODIESTERASE"/>
    <property type="match status" value="1"/>
</dbReference>
<dbReference type="Pfam" id="PF13277">
    <property type="entry name" value="YmdB"/>
    <property type="match status" value="1"/>
</dbReference>
<feature type="binding site" evidence="6">
    <location>
        <position position="8"/>
    </location>
    <ligand>
        <name>Fe cation</name>
        <dbReference type="ChEBI" id="CHEBI:24875"/>
        <label>1</label>
    </ligand>
</feature>
<dbReference type="GO" id="GO:0046872">
    <property type="term" value="F:metal ion binding"/>
    <property type="evidence" value="ECO:0007669"/>
    <property type="project" value="UniProtKB-KW"/>
</dbReference>
<evidence type="ECO:0000256" key="4">
    <source>
        <dbReference type="ARBA" id="ARBA00061401"/>
    </source>
</evidence>
<evidence type="ECO:0000256" key="6">
    <source>
        <dbReference type="PIRSR" id="PIRSR004789-51"/>
    </source>
</evidence>
<name>A0A1B4VGY6_9GAMM</name>
<feature type="active site" description="Proton donor" evidence="5">
    <location>
        <position position="68"/>
    </location>
</feature>
<dbReference type="PANTHER" id="PTHR36303">
    <property type="entry name" value="2',3'-CYCLIC-NUCLEOTIDE 2'-PHOSPHODIESTERASE"/>
    <property type="match status" value="1"/>
</dbReference>
<dbReference type="GO" id="GO:0004113">
    <property type="term" value="F:2',3'-cyclic-nucleotide 3'-phosphodiesterase activity"/>
    <property type="evidence" value="ECO:0007669"/>
    <property type="project" value="TreeGrafter"/>
</dbReference>
<dbReference type="FunFam" id="3.60.21.10:FF:000016">
    <property type="entry name" value="Putative metallophosphoesterase"/>
    <property type="match status" value="1"/>
</dbReference>
<comment type="similarity">
    <text evidence="4">Belongs to the YmdB-like family.</text>
</comment>
<keyword evidence="8" id="KW-1185">Reference proteome</keyword>
<dbReference type="PIRSF" id="PIRSF004789">
    <property type="entry name" value="DR1281"/>
    <property type="match status" value="1"/>
</dbReference>
<protein>
    <submittedName>
        <fullName evidence="7">Metallophosphoesterase</fullName>
    </submittedName>
</protein>
<proteinExistence type="inferred from homology"/>
<keyword evidence="2" id="KW-0378">Hydrolase</keyword>
<feature type="binding site" evidence="6">
    <location>
        <position position="151"/>
    </location>
    <ligand>
        <name>Fe cation</name>
        <dbReference type="ChEBI" id="CHEBI:24875"/>
        <label>2</label>
    </ligand>
</feature>
<evidence type="ECO:0000313" key="8">
    <source>
        <dbReference type="Proteomes" id="UP000218899"/>
    </source>
</evidence>
<dbReference type="Proteomes" id="UP000218899">
    <property type="component" value="Chromosome"/>
</dbReference>
<evidence type="ECO:0000256" key="1">
    <source>
        <dbReference type="ARBA" id="ARBA00022723"/>
    </source>
</evidence>
<dbReference type="Gene3D" id="3.60.21.10">
    <property type="match status" value="1"/>
</dbReference>